<organism evidence="1 2">
    <name type="scientific">Bacillus salitolerans</name>
    <dbReference type="NCBI Taxonomy" id="1437434"/>
    <lineage>
        <taxon>Bacteria</taxon>
        <taxon>Bacillati</taxon>
        <taxon>Bacillota</taxon>
        <taxon>Bacilli</taxon>
        <taxon>Bacillales</taxon>
        <taxon>Bacillaceae</taxon>
        <taxon>Bacillus</taxon>
    </lineage>
</organism>
<dbReference type="EMBL" id="JBHUEM010000046">
    <property type="protein sequence ID" value="MFD1738626.1"/>
    <property type="molecule type" value="Genomic_DNA"/>
</dbReference>
<name>A0ABW4LVU4_9BACI</name>
<reference evidence="2" key="1">
    <citation type="journal article" date="2019" name="Int. J. Syst. Evol. Microbiol.">
        <title>The Global Catalogue of Microorganisms (GCM) 10K type strain sequencing project: providing services to taxonomists for standard genome sequencing and annotation.</title>
        <authorList>
            <consortium name="The Broad Institute Genomics Platform"/>
            <consortium name="The Broad Institute Genome Sequencing Center for Infectious Disease"/>
            <person name="Wu L."/>
            <person name="Ma J."/>
        </authorList>
    </citation>
    <scope>NUCLEOTIDE SEQUENCE [LARGE SCALE GENOMIC DNA]</scope>
    <source>
        <strain evidence="2">CCUG 49339</strain>
    </source>
</reference>
<gene>
    <name evidence="1" type="ORF">ACFSCX_19065</name>
</gene>
<evidence type="ECO:0000313" key="1">
    <source>
        <dbReference type="EMBL" id="MFD1738626.1"/>
    </source>
</evidence>
<proteinExistence type="predicted"/>
<keyword evidence="2" id="KW-1185">Reference proteome</keyword>
<evidence type="ECO:0000313" key="2">
    <source>
        <dbReference type="Proteomes" id="UP001597214"/>
    </source>
</evidence>
<sequence>MANVYMEIQQLINQGFSKTKVAEKLGYQGQQFIVILRGLLRR</sequence>
<accession>A0ABW4LVU4</accession>
<comment type="caution">
    <text evidence="1">The sequence shown here is derived from an EMBL/GenBank/DDBJ whole genome shotgun (WGS) entry which is preliminary data.</text>
</comment>
<protein>
    <submittedName>
        <fullName evidence="1">Uncharacterized protein</fullName>
    </submittedName>
</protein>
<dbReference type="Proteomes" id="UP001597214">
    <property type="component" value="Unassembled WGS sequence"/>
</dbReference>
<dbReference type="RefSeq" id="WP_377929840.1">
    <property type="nucleotide sequence ID" value="NZ_JBHUEM010000046.1"/>
</dbReference>